<reference evidence="1" key="1">
    <citation type="submission" date="2019-03" db="EMBL/GenBank/DDBJ databases">
        <title>Long read genome sequence of the mycoparasitic Pythium oligandrum ATCC 38472 isolated from sugarbeet rhizosphere.</title>
        <authorList>
            <person name="Gaulin E."/>
        </authorList>
    </citation>
    <scope>NUCLEOTIDE SEQUENCE</scope>
    <source>
        <strain evidence="1">ATCC 38472_TT</strain>
    </source>
</reference>
<gene>
    <name evidence="1" type="ORF">Poli38472_007538</name>
</gene>
<dbReference type="Proteomes" id="UP000794436">
    <property type="component" value="Unassembled WGS sequence"/>
</dbReference>
<keyword evidence="2" id="KW-1185">Reference proteome</keyword>
<accession>A0A8K1CQC3</accession>
<comment type="caution">
    <text evidence="1">The sequence shown here is derived from an EMBL/GenBank/DDBJ whole genome shotgun (WGS) entry which is preliminary data.</text>
</comment>
<protein>
    <submittedName>
        <fullName evidence="1">Uncharacterized protein</fullName>
    </submittedName>
</protein>
<proteinExistence type="predicted"/>
<dbReference type="AlphaFoldDB" id="A0A8K1CQC3"/>
<sequence>MTLRAEMLSVWKETASRQRERRRKSEDENSRLRERVIDQREVIRSLQRILERQLAESTTNDPIASSRLHIPSWRAVCAGGDPCRMMRIFTELTADLKQVRASTDTWVQVSPPSLLTAGRFINTRIVPLSPTSLAVETVNLRLMPFAFDAVGGTYWLQCVNSHCLNFDYFREKADVEGRETVFCGQAFHDVVADHVPTNVRLRTQLSIQNFEEGSRMLVVSSARSESVHIGDQELRGTKLKEQYWNVFQPPEPNEQDACLMMSFGRVTMDFETGVSKSPLAVLTLTKYFGGRLHQQLDSAVTMIEDKLLGE</sequence>
<evidence type="ECO:0000313" key="1">
    <source>
        <dbReference type="EMBL" id="TMW67866.1"/>
    </source>
</evidence>
<dbReference type="OrthoDB" id="124765at2759"/>
<dbReference type="EMBL" id="SPLM01000003">
    <property type="protein sequence ID" value="TMW67866.1"/>
    <property type="molecule type" value="Genomic_DNA"/>
</dbReference>
<organism evidence="1 2">
    <name type="scientific">Pythium oligandrum</name>
    <name type="common">Mycoparasitic fungus</name>
    <dbReference type="NCBI Taxonomy" id="41045"/>
    <lineage>
        <taxon>Eukaryota</taxon>
        <taxon>Sar</taxon>
        <taxon>Stramenopiles</taxon>
        <taxon>Oomycota</taxon>
        <taxon>Peronosporomycetes</taxon>
        <taxon>Pythiales</taxon>
        <taxon>Pythiaceae</taxon>
        <taxon>Pythium</taxon>
    </lineage>
</organism>
<name>A0A8K1CQC3_PYTOL</name>
<evidence type="ECO:0000313" key="2">
    <source>
        <dbReference type="Proteomes" id="UP000794436"/>
    </source>
</evidence>